<protein>
    <submittedName>
        <fullName evidence="1">Uncharacterized protein</fullName>
    </submittedName>
</protein>
<dbReference type="Gene3D" id="2.120.10.80">
    <property type="entry name" value="Kelch-type beta propeller"/>
    <property type="match status" value="1"/>
</dbReference>
<accession>X6LVA1</accession>
<dbReference type="InterPro" id="IPR011043">
    <property type="entry name" value="Gal_Oxase/kelch_b-propeller"/>
</dbReference>
<reference evidence="1 2" key="1">
    <citation type="journal article" date="2013" name="Curr. Biol.">
        <title>The Genome of the Foraminiferan Reticulomyxa filosa.</title>
        <authorList>
            <person name="Glockner G."/>
            <person name="Hulsmann N."/>
            <person name="Schleicher M."/>
            <person name="Noegel A.A."/>
            <person name="Eichinger L."/>
            <person name="Gallinger C."/>
            <person name="Pawlowski J."/>
            <person name="Sierra R."/>
            <person name="Euteneuer U."/>
            <person name="Pillet L."/>
            <person name="Moustafa A."/>
            <person name="Platzer M."/>
            <person name="Groth M."/>
            <person name="Szafranski K."/>
            <person name="Schliwa M."/>
        </authorList>
    </citation>
    <scope>NUCLEOTIDE SEQUENCE [LARGE SCALE GENOMIC DNA]</scope>
</reference>
<organism evidence="1 2">
    <name type="scientific">Reticulomyxa filosa</name>
    <dbReference type="NCBI Taxonomy" id="46433"/>
    <lineage>
        <taxon>Eukaryota</taxon>
        <taxon>Sar</taxon>
        <taxon>Rhizaria</taxon>
        <taxon>Retaria</taxon>
        <taxon>Foraminifera</taxon>
        <taxon>Monothalamids</taxon>
        <taxon>Reticulomyxidae</taxon>
        <taxon>Reticulomyxa</taxon>
    </lineage>
</organism>
<dbReference type="InterPro" id="IPR015915">
    <property type="entry name" value="Kelch-typ_b-propeller"/>
</dbReference>
<dbReference type="Proteomes" id="UP000023152">
    <property type="component" value="Unassembled WGS sequence"/>
</dbReference>
<gene>
    <name evidence="1" type="ORF">RFI_31860</name>
</gene>
<proteinExistence type="predicted"/>
<sequence>MDASDMKSKQMSTTDIARQFEILTRLPTPFDRSQCVMHKHEILICGGWKEINCYSYHILKNQYKYICSYPKNVQLFGHTVVKRVNNDSRNGITLLSFGGMYNHAVVMHYVSVWDDDDDDDDENDRVANNKTSTTNIWLPLIDNHNKPIYIGTNEEDYKGVRAVIGGSKKAFVNIDIFDLDAFQYVNRSNLPIDSCLFYHCFVLTSNNEIETAKKHIKQSQSEMLLFYKNLGLSIVYDEDSNIFAFYKIWVCSTMRSLFRHG</sequence>
<comment type="caution">
    <text evidence="1">The sequence shown here is derived from an EMBL/GenBank/DDBJ whole genome shotgun (WGS) entry which is preliminary data.</text>
</comment>
<evidence type="ECO:0000313" key="2">
    <source>
        <dbReference type="Proteomes" id="UP000023152"/>
    </source>
</evidence>
<dbReference type="AlphaFoldDB" id="X6LVA1"/>
<evidence type="ECO:0000313" key="1">
    <source>
        <dbReference type="EMBL" id="ETO05539.1"/>
    </source>
</evidence>
<keyword evidence="2" id="KW-1185">Reference proteome</keyword>
<dbReference type="SUPFAM" id="SSF50965">
    <property type="entry name" value="Galactose oxidase, central domain"/>
    <property type="match status" value="1"/>
</dbReference>
<name>X6LVA1_RETFI</name>
<dbReference type="EMBL" id="ASPP01028011">
    <property type="protein sequence ID" value="ETO05539.1"/>
    <property type="molecule type" value="Genomic_DNA"/>
</dbReference>